<dbReference type="GO" id="GO:0005737">
    <property type="term" value="C:cytoplasm"/>
    <property type="evidence" value="ECO:0007669"/>
    <property type="project" value="UniProtKB-SubCell"/>
</dbReference>
<dbReference type="EMBL" id="RJVA01000012">
    <property type="protein sequence ID" value="ROQ92137.1"/>
    <property type="molecule type" value="Genomic_DNA"/>
</dbReference>
<protein>
    <submittedName>
        <fullName evidence="9">SAM-dependent methyltransferase</fullName>
    </submittedName>
</protein>
<keyword evidence="3 9" id="KW-0489">Methyltransferase</keyword>
<comment type="similarity">
    <text evidence="6">Belongs to the methyltransferase superfamily. RlmI family.</text>
</comment>
<name>A0A3N1UUC4_9BACT</name>
<dbReference type="AlphaFoldDB" id="A0A3N1UUC4"/>
<dbReference type="PROSITE" id="PS50890">
    <property type="entry name" value="PUA"/>
    <property type="match status" value="1"/>
</dbReference>
<evidence type="ECO:0000256" key="5">
    <source>
        <dbReference type="ARBA" id="ARBA00022691"/>
    </source>
</evidence>
<dbReference type="Gene3D" id="3.30.750.80">
    <property type="entry name" value="RNA methyltransferase domain (HRMD) like"/>
    <property type="match status" value="1"/>
</dbReference>
<evidence type="ECO:0000256" key="6">
    <source>
        <dbReference type="ARBA" id="ARBA00038091"/>
    </source>
</evidence>
<dbReference type="CDD" id="cd02440">
    <property type="entry name" value="AdoMet_MTases"/>
    <property type="match status" value="1"/>
</dbReference>
<dbReference type="Proteomes" id="UP000276223">
    <property type="component" value="Unassembled WGS sequence"/>
</dbReference>
<evidence type="ECO:0000256" key="3">
    <source>
        <dbReference type="ARBA" id="ARBA00022603"/>
    </source>
</evidence>
<comment type="caution">
    <text evidence="9">The sequence shown here is derived from an EMBL/GenBank/DDBJ whole genome shotgun (WGS) entry which is preliminary data.</text>
</comment>
<organism evidence="9 10">
    <name type="scientific">Desulfosoma caldarium</name>
    <dbReference type="NCBI Taxonomy" id="610254"/>
    <lineage>
        <taxon>Bacteria</taxon>
        <taxon>Pseudomonadati</taxon>
        <taxon>Thermodesulfobacteriota</taxon>
        <taxon>Syntrophobacteria</taxon>
        <taxon>Syntrophobacterales</taxon>
        <taxon>Syntrophobacteraceae</taxon>
        <taxon>Desulfosoma</taxon>
    </lineage>
</organism>
<evidence type="ECO:0000256" key="1">
    <source>
        <dbReference type="ARBA" id="ARBA00004496"/>
    </source>
</evidence>
<evidence type="ECO:0000256" key="2">
    <source>
        <dbReference type="ARBA" id="ARBA00022490"/>
    </source>
</evidence>
<dbReference type="Gene3D" id="3.40.50.150">
    <property type="entry name" value="Vaccinia Virus protein VP39"/>
    <property type="match status" value="1"/>
</dbReference>
<keyword evidence="2" id="KW-0963">Cytoplasm</keyword>
<dbReference type="PANTHER" id="PTHR42873">
    <property type="entry name" value="RIBOSOMAL RNA LARGE SUBUNIT METHYLTRANSFERASE"/>
    <property type="match status" value="1"/>
</dbReference>
<reference evidence="9 10" key="1">
    <citation type="submission" date="2018-11" db="EMBL/GenBank/DDBJ databases">
        <title>Genomic Encyclopedia of Type Strains, Phase IV (KMG-IV): sequencing the most valuable type-strain genomes for metagenomic binning, comparative biology and taxonomic classification.</title>
        <authorList>
            <person name="Goeker M."/>
        </authorList>
    </citation>
    <scope>NUCLEOTIDE SEQUENCE [LARGE SCALE GENOMIC DNA]</scope>
    <source>
        <strain evidence="9 10">DSM 22027</strain>
    </source>
</reference>
<feature type="domain" description="RlmI-like PUA" evidence="8">
    <location>
        <begin position="5"/>
        <end position="64"/>
    </location>
</feature>
<sequence length="388" mass="43432">MQTLVVKRSCERRLLQGHRWVFSNEVESPLKMFAPGEWVQVVSTSGRRWGTGYVNPHSLIACRLVGSQNTEPTLEFFEQRLREALAFRERLYPGERTYRAVYGESDGLPGLVLDRYDSAWVMQITTAGMAPMTSKICEALVRLFNPAAVVARNDVSARALEGLPLEKQLLHGTVPEPLLVDLHGLKVRVDIWEGQKTGLFLDQRDNREALRRHVVGAEVLDLFCYQGLWSLVAARAGAARVLGVDASREAVRRAEADAQANGLKDRCAFQVQDVLQFLKRTPRESYDVIIMDPPALAKTKSALPNALKGYTDLNRRAMLVLRRGGLLVTCSCSYHLGEEAFYKMLVRAGQAAGRSLRLLEARGQALDHPALLAMPETRYLKCAFLEVR</sequence>
<dbReference type="Gene3D" id="2.30.130.10">
    <property type="entry name" value="PUA domain"/>
    <property type="match status" value="1"/>
</dbReference>
<dbReference type="InterPro" id="IPR036974">
    <property type="entry name" value="PUA_sf"/>
</dbReference>
<evidence type="ECO:0000256" key="4">
    <source>
        <dbReference type="ARBA" id="ARBA00022679"/>
    </source>
</evidence>
<gene>
    <name evidence="9" type="ORF">EDC27_1820</name>
</gene>
<dbReference type="PANTHER" id="PTHR42873:SF1">
    <property type="entry name" value="S-ADENOSYLMETHIONINE-DEPENDENT METHYLTRANSFERASE DOMAIN-CONTAINING PROTEIN"/>
    <property type="match status" value="1"/>
</dbReference>
<dbReference type="GO" id="GO:0032259">
    <property type="term" value="P:methylation"/>
    <property type="evidence" value="ECO:0007669"/>
    <property type="project" value="UniProtKB-KW"/>
</dbReference>
<dbReference type="SUPFAM" id="SSF53335">
    <property type="entry name" value="S-adenosyl-L-methionine-dependent methyltransferases"/>
    <property type="match status" value="1"/>
</dbReference>
<dbReference type="SUPFAM" id="SSF88697">
    <property type="entry name" value="PUA domain-like"/>
    <property type="match status" value="1"/>
</dbReference>
<accession>A0A3N1UUC4</accession>
<dbReference type="RefSeq" id="WP_123290301.1">
    <property type="nucleotide sequence ID" value="NZ_RJVA01000012.1"/>
</dbReference>
<dbReference type="GO" id="GO:0003723">
    <property type="term" value="F:RNA binding"/>
    <property type="evidence" value="ECO:0007669"/>
    <property type="project" value="InterPro"/>
</dbReference>
<dbReference type="InterPro" id="IPR015947">
    <property type="entry name" value="PUA-like_sf"/>
</dbReference>
<keyword evidence="4 9" id="KW-0808">Transferase</keyword>
<dbReference type="Pfam" id="PF17785">
    <property type="entry name" value="PUA_3"/>
    <property type="match status" value="1"/>
</dbReference>
<proteinExistence type="inferred from homology"/>
<feature type="domain" description="S-adenosylmethionine-dependent methyltransferase" evidence="7">
    <location>
        <begin position="182"/>
        <end position="342"/>
    </location>
</feature>
<dbReference type="CDD" id="cd11572">
    <property type="entry name" value="RlmI_M_like"/>
    <property type="match status" value="1"/>
</dbReference>
<evidence type="ECO:0000259" key="8">
    <source>
        <dbReference type="Pfam" id="PF17785"/>
    </source>
</evidence>
<evidence type="ECO:0000313" key="9">
    <source>
        <dbReference type="EMBL" id="ROQ92137.1"/>
    </source>
</evidence>
<evidence type="ECO:0000313" key="10">
    <source>
        <dbReference type="Proteomes" id="UP000276223"/>
    </source>
</evidence>
<dbReference type="InterPro" id="IPR029063">
    <property type="entry name" value="SAM-dependent_MTases_sf"/>
</dbReference>
<dbReference type="OrthoDB" id="9805492at2"/>
<evidence type="ECO:0000259" key="7">
    <source>
        <dbReference type="Pfam" id="PF10672"/>
    </source>
</evidence>
<dbReference type="CDD" id="cd21153">
    <property type="entry name" value="PUA_RlmI"/>
    <property type="match status" value="1"/>
</dbReference>
<dbReference type="InterPro" id="IPR041532">
    <property type="entry name" value="RlmI-like_PUA"/>
</dbReference>
<keyword evidence="5" id="KW-0949">S-adenosyl-L-methionine</keyword>
<dbReference type="Pfam" id="PF10672">
    <property type="entry name" value="Methyltrans_SAM"/>
    <property type="match status" value="1"/>
</dbReference>
<dbReference type="GO" id="GO:0008168">
    <property type="term" value="F:methyltransferase activity"/>
    <property type="evidence" value="ECO:0007669"/>
    <property type="project" value="UniProtKB-KW"/>
</dbReference>
<comment type="subcellular location">
    <subcellularLocation>
        <location evidence="1">Cytoplasm</location>
    </subcellularLocation>
</comment>
<keyword evidence="10" id="KW-1185">Reference proteome</keyword>
<dbReference type="InterPro" id="IPR019614">
    <property type="entry name" value="SAM-dep_methyl-trfase"/>
</dbReference>